<evidence type="ECO:0000256" key="4">
    <source>
        <dbReference type="RuleBase" id="RU364078"/>
    </source>
</evidence>
<comment type="cofactor">
    <cofactor evidence="3">
        <name>Mg(2+)</name>
        <dbReference type="ChEBI" id="CHEBI:18420"/>
    </cofactor>
</comment>
<name>A0ABV8QHP2_9GAMM</name>
<evidence type="ECO:0000256" key="2">
    <source>
        <dbReference type="ARBA" id="ARBA00023239"/>
    </source>
</evidence>
<feature type="binding site" evidence="3">
    <location>
        <position position="283"/>
    </location>
    <ligand>
        <name>CTP</name>
        <dbReference type="ChEBI" id="CHEBI:37563"/>
    </ligand>
</feature>
<dbReference type="Proteomes" id="UP001595798">
    <property type="component" value="Unassembled WGS sequence"/>
</dbReference>
<gene>
    <name evidence="3 7" type="primary">coaBC</name>
    <name evidence="7" type="ORF">ACFOZ5_12795</name>
</gene>
<sequence length="401" mass="42220">MASRKILLGITGGIAAYKSAELVRLLKKADYEVRVVMTRGAEAFVTPMTFQALSGEPVRTSLLDPEAEAGMGHIELAKWADQIVVAPASADFMARLAHGLADDLLATVCSATEAPIALAPAMNQAMWGNYRTQRNVRLLQDDPQITLWGPDQGSQACGDVGPGRMLEPETLFALIEQASAAVVTGGGRLAGRRVVITAGPTREPIDPVRYITNHSSGKMGYALAEAARAAGATVTLISGPVSLAAPAGVQVVPVETAEEMLLATSEEVDKGADLFVATAAVADYRPASRAGQKMKKSHESLSLELVRNPDTLATIAAREDAPFTVGFAAETTDVEHYATDKMKRKKLGMIVANDVSAPGIGFNSDDNAVTVFWPGGRQAIGPASKREIATSLIGLIAERMA</sequence>
<keyword evidence="3" id="KW-0460">Magnesium</keyword>
<comment type="function">
    <text evidence="3">Catalyzes two sequential steps in the biosynthesis of coenzyme A. In the first step cysteine is conjugated to 4'-phosphopantothenate to form 4-phosphopantothenoylcysteine. In the second step the latter compound is decarboxylated to form 4'-phosphopantotheine.</text>
</comment>
<dbReference type="HAMAP" id="MF_02225">
    <property type="entry name" value="CoaBC"/>
    <property type="match status" value="1"/>
</dbReference>
<dbReference type="Pfam" id="PF04127">
    <property type="entry name" value="DFP"/>
    <property type="match status" value="1"/>
</dbReference>
<feature type="binding site" evidence="3">
    <location>
        <position position="327"/>
    </location>
    <ligand>
        <name>CTP</name>
        <dbReference type="ChEBI" id="CHEBI:37563"/>
    </ligand>
</feature>
<dbReference type="EMBL" id="JBHSDI010000016">
    <property type="protein sequence ID" value="MFC4259910.1"/>
    <property type="molecule type" value="Genomic_DNA"/>
</dbReference>
<dbReference type="InterPro" id="IPR003382">
    <property type="entry name" value="Flavoprotein"/>
</dbReference>
<feature type="region of interest" description="Phosphopantothenoylcysteine decarboxylase" evidence="3">
    <location>
        <begin position="1"/>
        <end position="193"/>
    </location>
</feature>
<dbReference type="EC" id="6.3.2.5" evidence="3"/>
<comment type="catalytic activity">
    <reaction evidence="3 4">
        <text>N-[(R)-4-phosphopantothenoyl]-L-cysteine + H(+) = (R)-4'-phosphopantetheine + CO2</text>
        <dbReference type="Rhea" id="RHEA:16793"/>
        <dbReference type="ChEBI" id="CHEBI:15378"/>
        <dbReference type="ChEBI" id="CHEBI:16526"/>
        <dbReference type="ChEBI" id="CHEBI:59458"/>
        <dbReference type="ChEBI" id="CHEBI:61723"/>
        <dbReference type="EC" id="4.1.1.36"/>
    </reaction>
</comment>
<feature type="binding site" evidence="3">
    <location>
        <position position="345"/>
    </location>
    <ligand>
        <name>CTP</name>
        <dbReference type="ChEBI" id="CHEBI:37563"/>
    </ligand>
</feature>
<dbReference type="NCBIfam" id="TIGR00521">
    <property type="entry name" value="coaBC_dfp"/>
    <property type="match status" value="1"/>
</dbReference>
<dbReference type="PANTHER" id="PTHR14359">
    <property type="entry name" value="HOMO-OLIGOMERIC FLAVIN CONTAINING CYS DECARBOXYLASE FAMILY"/>
    <property type="match status" value="1"/>
</dbReference>
<evidence type="ECO:0000313" key="8">
    <source>
        <dbReference type="Proteomes" id="UP001595798"/>
    </source>
</evidence>
<comment type="pathway">
    <text evidence="3 4">Cofactor biosynthesis; coenzyme A biosynthesis; CoA from (R)-pantothenate: step 2/5.</text>
</comment>
<evidence type="ECO:0000259" key="5">
    <source>
        <dbReference type="Pfam" id="PF02441"/>
    </source>
</evidence>
<accession>A0ABV8QHP2</accession>
<keyword evidence="3 4" id="KW-0285">Flavoprotein</keyword>
<dbReference type="Gene3D" id="3.40.50.10300">
    <property type="entry name" value="CoaB-like"/>
    <property type="match status" value="1"/>
</dbReference>
<evidence type="ECO:0000256" key="1">
    <source>
        <dbReference type="ARBA" id="ARBA00022793"/>
    </source>
</evidence>
<feature type="domain" description="DNA/pantothenate metabolism flavoprotein C-terminal" evidence="6">
    <location>
        <begin position="189"/>
        <end position="398"/>
    </location>
</feature>
<feature type="binding site" evidence="3">
    <location>
        <position position="293"/>
    </location>
    <ligand>
        <name>CTP</name>
        <dbReference type="ChEBI" id="CHEBI:37563"/>
    </ligand>
</feature>
<organism evidence="7 8">
    <name type="scientific">Marinobacter lacisalsi</name>
    <dbReference type="NCBI Taxonomy" id="475979"/>
    <lineage>
        <taxon>Bacteria</taxon>
        <taxon>Pseudomonadati</taxon>
        <taxon>Pseudomonadota</taxon>
        <taxon>Gammaproteobacteria</taxon>
        <taxon>Pseudomonadales</taxon>
        <taxon>Marinobacteraceae</taxon>
        <taxon>Marinobacter</taxon>
    </lineage>
</organism>
<evidence type="ECO:0000259" key="6">
    <source>
        <dbReference type="Pfam" id="PF04127"/>
    </source>
</evidence>
<comment type="similarity">
    <text evidence="3 4">In the C-terminal section; belongs to the PPC synthetase family.</text>
</comment>
<keyword evidence="1 3" id="KW-0210">Decarboxylase</keyword>
<comment type="catalytic activity">
    <reaction evidence="3 4">
        <text>(R)-4'-phosphopantothenate + L-cysteine + CTP = N-[(R)-4-phosphopantothenoyl]-L-cysteine + CMP + diphosphate + H(+)</text>
        <dbReference type="Rhea" id="RHEA:19397"/>
        <dbReference type="ChEBI" id="CHEBI:10986"/>
        <dbReference type="ChEBI" id="CHEBI:15378"/>
        <dbReference type="ChEBI" id="CHEBI:33019"/>
        <dbReference type="ChEBI" id="CHEBI:35235"/>
        <dbReference type="ChEBI" id="CHEBI:37563"/>
        <dbReference type="ChEBI" id="CHEBI:59458"/>
        <dbReference type="ChEBI" id="CHEBI:60377"/>
        <dbReference type="EC" id="6.3.2.5"/>
    </reaction>
</comment>
<dbReference type="SUPFAM" id="SSF102645">
    <property type="entry name" value="CoaB-like"/>
    <property type="match status" value="1"/>
</dbReference>
<dbReference type="GO" id="GO:0004633">
    <property type="term" value="F:phosphopantothenoylcysteine decarboxylase activity"/>
    <property type="evidence" value="ECO:0007669"/>
    <property type="project" value="UniProtKB-EC"/>
</dbReference>
<evidence type="ECO:0000256" key="3">
    <source>
        <dbReference type="HAMAP-Rule" id="MF_02225"/>
    </source>
</evidence>
<dbReference type="Pfam" id="PF02441">
    <property type="entry name" value="Flavoprotein"/>
    <property type="match status" value="1"/>
</dbReference>
<comment type="similarity">
    <text evidence="3 4">In the N-terminal section; belongs to the HFCD (homo-oligomeric flavin containing Cys decarboxylase) superfamily.</text>
</comment>
<comment type="caution">
    <text evidence="3">Lacks conserved residue(s) required for the propagation of feature annotation.</text>
</comment>
<feature type="active site" description="Proton donor" evidence="3">
    <location>
        <position position="157"/>
    </location>
</feature>
<dbReference type="GO" id="GO:0004632">
    <property type="term" value="F:phosphopantothenate--cysteine ligase activity"/>
    <property type="evidence" value="ECO:0007669"/>
    <property type="project" value="UniProtKB-EC"/>
</dbReference>
<comment type="cofactor">
    <cofactor evidence="3">
        <name>FMN</name>
        <dbReference type="ChEBI" id="CHEBI:58210"/>
    </cofactor>
    <text evidence="3">Binds 1 FMN per subunit.</text>
</comment>
<comment type="pathway">
    <text evidence="3 4">Cofactor biosynthesis; coenzyme A biosynthesis; CoA from (R)-pantothenate: step 3/5.</text>
</comment>
<keyword evidence="3 4" id="KW-0436">Ligase</keyword>
<dbReference type="InterPro" id="IPR035929">
    <property type="entry name" value="CoaB-like_sf"/>
</dbReference>
<feature type="region of interest" description="Phosphopantothenate--cysteine ligase" evidence="3">
    <location>
        <begin position="194"/>
        <end position="401"/>
    </location>
</feature>
<dbReference type="InterPro" id="IPR005252">
    <property type="entry name" value="CoaBC"/>
</dbReference>
<dbReference type="PANTHER" id="PTHR14359:SF6">
    <property type="entry name" value="PHOSPHOPANTOTHENOYLCYSTEINE DECARBOXYLASE"/>
    <property type="match status" value="1"/>
</dbReference>
<keyword evidence="3 4" id="KW-0288">FMN</keyword>
<dbReference type="RefSeq" id="WP_379887908.1">
    <property type="nucleotide sequence ID" value="NZ_JBHSDI010000016.1"/>
</dbReference>
<evidence type="ECO:0000313" key="7">
    <source>
        <dbReference type="EMBL" id="MFC4259910.1"/>
    </source>
</evidence>
<dbReference type="SUPFAM" id="SSF52507">
    <property type="entry name" value="Homo-oligomeric flavin-containing Cys decarboxylases, HFCD"/>
    <property type="match status" value="1"/>
</dbReference>
<dbReference type="EC" id="4.1.1.36" evidence="3"/>
<dbReference type="Gene3D" id="3.40.50.1950">
    <property type="entry name" value="Flavin prenyltransferase-like"/>
    <property type="match status" value="1"/>
</dbReference>
<reference evidence="8" key="1">
    <citation type="journal article" date="2019" name="Int. J. Syst. Evol. Microbiol.">
        <title>The Global Catalogue of Microorganisms (GCM) 10K type strain sequencing project: providing services to taxonomists for standard genome sequencing and annotation.</title>
        <authorList>
            <consortium name="The Broad Institute Genomics Platform"/>
            <consortium name="The Broad Institute Genome Sequencing Center for Infectious Disease"/>
            <person name="Wu L."/>
            <person name="Ma J."/>
        </authorList>
    </citation>
    <scope>NUCLEOTIDE SEQUENCE [LARGE SCALE GENOMIC DNA]</scope>
    <source>
        <strain evidence="8">CECT 7297</strain>
    </source>
</reference>
<keyword evidence="3" id="KW-0479">Metal-binding</keyword>
<proteinExistence type="inferred from homology"/>
<protein>
    <recommendedName>
        <fullName evidence="3">Coenzyme A biosynthesis bifunctional protein CoaBC</fullName>
    </recommendedName>
    <alternativeName>
        <fullName evidence="3">DNA/pantothenate metabolism flavoprotein</fullName>
    </alternativeName>
    <alternativeName>
        <fullName evidence="3">Phosphopantothenoylcysteine synthetase/decarboxylase</fullName>
        <shortName evidence="3">PPCS-PPCDC</shortName>
    </alternativeName>
    <domain>
        <recommendedName>
            <fullName evidence="3">Phosphopantothenoylcysteine decarboxylase</fullName>
            <shortName evidence="3">PPC decarboxylase</shortName>
            <shortName evidence="3">PPC-DC</shortName>
            <ecNumber evidence="3">4.1.1.36</ecNumber>
        </recommendedName>
        <alternativeName>
            <fullName evidence="3">CoaC</fullName>
        </alternativeName>
    </domain>
    <domain>
        <recommendedName>
            <fullName evidence="3">Phosphopantothenate--cysteine ligase</fullName>
            <ecNumber evidence="3">6.3.2.5</ecNumber>
        </recommendedName>
        <alternativeName>
            <fullName evidence="3">CoaB</fullName>
        </alternativeName>
        <alternativeName>
            <fullName evidence="3">Phosphopantothenoylcysteine synthetase</fullName>
            <shortName evidence="3">PPC synthetase</shortName>
            <shortName evidence="3">PPC-S</shortName>
        </alternativeName>
    </domain>
</protein>
<comment type="function">
    <text evidence="4">Catalyzes two steps in the biosynthesis of coenzyme A. In the first step cysteine is conjugated to 4'-phosphopantothenate to form 4-phosphopantothenoylcysteine, in the latter compound is decarboxylated to form 4'-phosphopantotheine.</text>
</comment>
<feature type="domain" description="Flavoprotein" evidence="5">
    <location>
        <begin position="5"/>
        <end position="176"/>
    </location>
</feature>
<comment type="caution">
    <text evidence="7">The sequence shown here is derived from an EMBL/GenBank/DDBJ whole genome shotgun (WGS) entry which is preliminary data.</text>
</comment>
<keyword evidence="3" id="KW-0511">Multifunctional enzyme</keyword>
<keyword evidence="8" id="KW-1185">Reference proteome</keyword>
<dbReference type="InterPro" id="IPR036551">
    <property type="entry name" value="Flavin_trans-like"/>
</dbReference>
<dbReference type="InterPro" id="IPR007085">
    <property type="entry name" value="DNA/pantothenate-metab_flavo_C"/>
</dbReference>
<feature type="binding site" evidence="3">
    <location>
        <position position="341"/>
    </location>
    <ligand>
        <name>CTP</name>
        <dbReference type="ChEBI" id="CHEBI:37563"/>
    </ligand>
</feature>
<keyword evidence="2 3" id="KW-0456">Lyase</keyword>